<evidence type="ECO:0008006" key="4">
    <source>
        <dbReference type="Google" id="ProtNLM"/>
    </source>
</evidence>
<feature type="transmembrane region" description="Helical" evidence="1">
    <location>
        <begin position="316"/>
        <end position="335"/>
    </location>
</feature>
<dbReference type="OrthoDB" id="1115671at2"/>
<evidence type="ECO:0000313" key="3">
    <source>
        <dbReference type="Proteomes" id="UP000326354"/>
    </source>
</evidence>
<feature type="transmembrane region" description="Helical" evidence="1">
    <location>
        <begin position="291"/>
        <end position="309"/>
    </location>
</feature>
<feature type="transmembrane region" description="Helical" evidence="1">
    <location>
        <begin position="355"/>
        <end position="382"/>
    </location>
</feature>
<evidence type="ECO:0000256" key="1">
    <source>
        <dbReference type="SAM" id="Phobius"/>
    </source>
</evidence>
<evidence type="ECO:0000313" key="2">
    <source>
        <dbReference type="EMBL" id="BBM82592.1"/>
    </source>
</evidence>
<keyword evidence="3" id="KW-1185">Reference proteome</keyword>
<feature type="transmembrane region" description="Helical" evidence="1">
    <location>
        <begin position="185"/>
        <end position="205"/>
    </location>
</feature>
<reference evidence="2 3" key="1">
    <citation type="submission" date="2019-08" db="EMBL/GenBank/DDBJ databases">
        <title>Complete genome sequence of Candidatus Uab amorphum.</title>
        <authorList>
            <person name="Shiratori T."/>
            <person name="Suzuki S."/>
            <person name="Kakizawa Y."/>
            <person name="Ishida K."/>
        </authorList>
    </citation>
    <scope>NUCLEOTIDE SEQUENCE [LARGE SCALE GENOMIC DNA]</scope>
    <source>
        <strain evidence="2 3">SRT547</strain>
    </source>
</reference>
<keyword evidence="1" id="KW-0472">Membrane</keyword>
<gene>
    <name evidence="2" type="ORF">UABAM_00935</name>
</gene>
<organism evidence="2 3">
    <name type="scientific">Uabimicrobium amorphum</name>
    <dbReference type="NCBI Taxonomy" id="2596890"/>
    <lineage>
        <taxon>Bacteria</taxon>
        <taxon>Pseudomonadati</taxon>
        <taxon>Planctomycetota</taxon>
        <taxon>Candidatus Uabimicrobiia</taxon>
        <taxon>Candidatus Uabimicrobiales</taxon>
        <taxon>Candidatus Uabimicrobiaceae</taxon>
        <taxon>Candidatus Uabimicrobium</taxon>
    </lineage>
</organism>
<keyword evidence="1" id="KW-1133">Transmembrane helix</keyword>
<feature type="transmembrane region" description="Helical" evidence="1">
    <location>
        <begin position="211"/>
        <end position="232"/>
    </location>
</feature>
<feature type="transmembrane region" description="Helical" evidence="1">
    <location>
        <begin position="253"/>
        <end position="271"/>
    </location>
</feature>
<protein>
    <recommendedName>
        <fullName evidence="4">CPBP family intramembrane metalloprotease</fullName>
    </recommendedName>
</protein>
<name>A0A5S9F1N5_UABAM</name>
<dbReference type="AlphaFoldDB" id="A0A5S9F1N5"/>
<feature type="transmembrane region" description="Helical" evidence="1">
    <location>
        <begin position="158"/>
        <end position="173"/>
    </location>
</feature>
<dbReference type="RefSeq" id="WP_151966828.1">
    <property type="nucleotide sequence ID" value="NZ_AP019860.1"/>
</dbReference>
<sequence length="436" mass="50778">MKTITKTISIFSVLLSLVIAYASFRYCNDYHFSIDPQQLTFPENTPAKIKVKHVVSGYLAQGFLPKVSRGLYEINIRYELPRGYKNRRNRGGFFFIKLNKKRILLSGLKIKPQAILKLQLFIAKDGEELLEYGLFYIDSKLKIQSVDIKSSTNYQKCLWILCIILLLLAALLSKVTHPKYEMFELMWMGVAVAIILWFPPLQFIGNDISFILSWQQIFYISIAIWALLRFVLSRPKLQDLGVKVTNFSTAIRYLFAPSLFAVAALLTIGWSYNSLNLRTEFLENFFPLYNISPWLFFAVAIGGAIYVLYKNTTKEWLVFLLVVFVPISALLQQFAIQCFFHRHVRKWSAHRSLLIVVGFFVVMHAPNPFVMLGTMYLMYFWAKCYQKYPNIYALALSHHIISRIMKYSMPTAISSRAVGHNFLEEISWIWSNYFYF</sequence>
<dbReference type="KEGG" id="uam:UABAM_00935"/>
<keyword evidence="1" id="KW-0812">Transmembrane</keyword>
<proteinExistence type="predicted"/>
<dbReference type="EMBL" id="AP019860">
    <property type="protein sequence ID" value="BBM82592.1"/>
    <property type="molecule type" value="Genomic_DNA"/>
</dbReference>
<dbReference type="Proteomes" id="UP000326354">
    <property type="component" value="Chromosome"/>
</dbReference>
<accession>A0A5S9F1N5</accession>